<accession>A0A3N4JXR9</accession>
<organism evidence="1 2">
    <name type="scientific">Choiromyces venosus 120613-1</name>
    <dbReference type="NCBI Taxonomy" id="1336337"/>
    <lineage>
        <taxon>Eukaryota</taxon>
        <taxon>Fungi</taxon>
        <taxon>Dikarya</taxon>
        <taxon>Ascomycota</taxon>
        <taxon>Pezizomycotina</taxon>
        <taxon>Pezizomycetes</taxon>
        <taxon>Pezizales</taxon>
        <taxon>Tuberaceae</taxon>
        <taxon>Choiromyces</taxon>
    </lineage>
</organism>
<evidence type="ECO:0000313" key="1">
    <source>
        <dbReference type="EMBL" id="RPB03153.1"/>
    </source>
</evidence>
<reference evidence="1 2" key="1">
    <citation type="journal article" date="2018" name="Nat. Ecol. Evol.">
        <title>Pezizomycetes genomes reveal the molecular basis of ectomycorrhizal truffle lifestyle.</title>
        <authorList>
            <person name="Murat C."/>
            <person name="Payen T."/>
            <person name="Noel B."/>
            <person name="Kuo A."/>
            <person name="Morin E."/>
            <person name="Chen J."/>
            <person name="Kohler A."/>
            <person name="Krizsan K."/>
            <person name="Balestrini R."/>
            <person name="Da Silva C."/>
            <person name="Montanini B."/>
            <person name="Hainaut M."/>
            <person name="Levati E."/>
            <person name="Barry K.W."/>
            <person name="Belfiori B."/>
            <person name="Cichocki N."/>
            <person name="Clum A."/>
            <person name="Dockter R.B."/>
            <person name="Fauchery L."/>
            <person name="Guy J."/>
            <person name="Iotti M."/>
            <person name="Le Tacon F."/>
            <person name="Lindquist E.A."/>
            <person name="Lipzen A."/>
            <person name="Malagnac F."/>
            <person name="Mello A."/>
            <person name="Molinier V."/>
            <person name="Miyauchi S."/>
            <person name="Poulain J."/>
            <person name="Riccioni C."/>
            <person name="Rubini A."/>
            <person name="Sitrit Y."/>
            <person name="Splivallo R."/>
            <person name="Traeger S."/>
            <person name="Wang M."/>
            <person name="Zifcakova L."/>
            <person name="Wipf D."/>
            <person name="Zambonelli A."/>
            <person name="Paolocci F."/>
            <person name="Nowrousian M."/>
            <person name="Ottonello S."/>
            <person name="Baldrian P."/>
            <person name="Spatafora J.W."/>
            <person name="Henrissat B."/>
            <person name="Nagy L.G."/>
            <person name="Aury J.M."/>
            <person name="Wincker P."/>
            <person name="Grigoriev I.V."/>
            <person name="Bonfante P."/>
            <person name="Martin F.M."/>
        </authorList>
    </citation>
    <scope>NUCLEOTIDE SEQUENCE [LARGE SCALE GENOMIC DNA]</scope>
    <source>
        <strain evidence="1 2">120613-1</strain>
    </source>
</reference>
<protein>
    <submittedName>
        <fullName evidence="1">Uncharacterized protein</fullName>
    </submittedName>
</protein>
<gene>
    <name evidence="1" type="ORF">L873DRAFT_283312</name>
</gene>
<dbReference type="Proteomes" id="UP000276215">
    <property type="component" value="Unassembled WGS sequence"/>
</dbReference>
<sequence length="73" mass="8319">MVITLKPGLVLSYTSKIAIVVLKVFAQKLLPLTQTVEALFHTFLLEVYSKYKTVYHTIYNRRADNIASEVFGI</sequence>
<dbReference type="AlphaFoldDB" id="A0A3N4JXR9"/>
<name>A0A3N4JXR9_9PEZI</name>
<evidence type="ECO:0000313" key="2">
    <source>
        <dbReference type="Proteomes" id="UP000276215"/>
    </source>
</evidence>
<dbReference type="EMBL" id="ML120364">
    <property type="protein sequence ID" value="RPB03153.1"/>
    <property type="molecule type" value="Genomic_DNA"/>
</dbReference>
<keyword evidence="2" id="KW-1185">Reference proteome</keyword>
<proteinExistence type="predicted"/>